<keyword evidence="1" id="KW-0378">Hydrolase</keyword>
<dbReference type="EMBL" id="JACHXJ010000004">
    <property type="protein sequence ID" value="MBB3130411.1"/>
    <property type="molecule type" value="Genomic_DNA"/>
</dbReference>
<dbReference type="PANTHER" id="PTHR10443:SF12">
    <property type="entry name" value="DIPEPTIDASE"/>
    <property type="match status" value="1"/>
</dbReference>
<dbReference type="CDD" id="cd01301">
    <property type="entry name" value="rDP_like"/>
    <property type="match status" value="1"/>
</dbReference>
<accession>A0A839TV76</accession>
<dbReference type="Gene3D" id="3.20.20.140">
    <property type="entry name" value="Metal-dependent hydrolases"/>
    <property type="match status" value="1"/>
</dbReference>
<keyword evidence="1" id="KW-0645">Protease</keyword>
<dbReference type="InterPro" id="IPR032466">
    <property type="entry name" value="Metal_Hydrolase"/>
</dbReference>
<dbReference type="AlphaFoldDB" id="A0A839TV76"/>
<dbReference type="GO" id="GO:0006508">
    <property type="term" value="P:proteolysis"/>
    <property type="evidence" value="ECO:0007669"/>
    <property type="project" value="InterPro"/>
</dbReference>
<gene>
    <name evidence="1" type="ORF">FHS19_005116</name>
</gene>
<dbReference type="PROSITE" id="PS51365">
    <property type="entry name" value="RENAL_DIPEPTIDASE_2"/>
    <property type="match status" value="1"/>
</dbReference>
<evidence type="ECO:0000313" key="1">
    <source>
        <dbReference type="EMBL" id="MBB3130411.1"/>
    </source>
</evidence>
<evidence type="ECO:0000313" key="2">
    <source>
        <dbReference type="Proteomes" id="UP000517523"/>
    </source>
</evidence>
<dbReference type="PANTHER" id="PTHR10443">
    <property type="entry name" value="MICROSOMAL DIPEPTIDASE"/>
    <property type="match status" value="1"/>
</dbReference>
<organism evidence="1 2">
    <name type="scientific">Paenibacillus rhizosphaerae</name>
    <dbReference type="NCBI Taxonomy" id="297318"/>
    <lineage>
        <taxon>Bacteria</taxon>
        <taxon>Bacillati</taxon>
        <taxon>Bacillota</taxon>
        <taxon>Bacilli</taxon>
        <taxon>Bacillales</taxon>
        <taxon>Paenibacillaceae</taxon>
        <taxon>Paenibacillus</taxon>
    </lineage>
</organism>
<dbReference type="SUPFAM" id="SSF51556">
    <property type="entry name" value="Metallo-dependent hydrolases"/>
    <property type="match status" value="1"/>
</dbReference>
<dbReference type="EC" id="3.4.13.19" evidence="1"/>
<sequence length="324" mass="36599">MTIFDAHCDVLSKLLEHPQLDFAHEQDLLDVTLERMQQSGIRFQNFAVYLPEKYAGEFRYVLESIDLFHEKVLASGPIHFIRSRDDLEYAEKKGLTGALLSLEGVDALQGNLAYVRILHHLGVRSIGITWNYANWAADGVMESRRAGLTEKGRQLIQECNRLGMILDVSHLSEKAFWELASLSAKPLIASHSNAGKICPRRRNLSDEQIGSIIRTGGVIGVTFVPPFVHPEETVTMDRLLAHIDHICSLGGRRHIGLGSDFDGIREKIAGLEHAGKYHDLVELLQKHYSEEDVEGFICGNWYRFYLKHLPAATSCLFPPDYRNH</sequence>
<comment type="caution">
    <text evidence="1">The sequence shown here is derived from an EMBL/GenBank/DDBJ whole genome shotgun (WGS) entry which is preliminary data.</text>
</comment>
<name>A0A839TV76_9BACL</name>
<keyword evidence="1" id="KW-0224">Dipeptidase</keyword>
<protein>
    <submittedName>
        <fullName evidence="1">Membrane dipeptidase</fullName>
        <ecNumber evidence="1">3.4.13.19</ecNumber>
    </submittedName>
</protein>
<reference evidence="1 2" key="1">
    <citation type="submission" date="2020-08" db="EMBL/GenBank/DDBJ databases">
        <title>Genomic Encyclopedia of Type Strains, Phase III (KMG-III): the genomes of soil and plant-associated and newly described type strains.</title>
        <authorList>
            <person name="Whitman W."/>
        </authorList>
    </citation>
    <scope>NUCLEOTIDE SEQUENCE [LARGE SCALE GENOMIC DNA]</scope>
    <source>
        <strain evidence="1 2">CECT 5831</strain>
    </source>
</reference>
<dbReference type="RefSeq" id="WP_183584500.1">
    <property type="nucleotide sequence ID" value="NZ_JACHXJ010000004.1"/>
</dbReference>
<dbReference type="GO" id="GO:0070573">
    <property type="term" value="F:metallodipeptidase activity"/>
    <property type="evidence" value="ECO:0007669"/>
    <property type="project" value="InterPro"/>
</dbReference>
<proteinExistence type="predicted"/>
<dbReference type="Proteomes" id="UP000517523">
    <property type="component" value="Unassembled WGS sequence"/>
</dbReference>
<dbReference type="Pfam" id="PF01244">
    <property type="entry name" value="Peptidase_M19"/>
    <property type="match status" value="1"/>
</dbReference>
<dbReference type="InterPro" id="IPR008257">
    <property type="entry name" value="Pept_M19"/>
</dbReference>